<comment type="function">
    <text evidence="10">Electron carrier protein. The oxidized form of the cytochrome c heme group can accept an electron from the heme group of the cytochrome c1 subunit of cytochrome reductase. Cytochrome c then transfers this electron to the cytochrome oxidase complex, the final protein carrier in the mitochondrial electron-transport chain.</text>
</comment>
<protein>
    <recommendedName>
        <fullName evidence="12">Cytochrome c domain-containing protein</fullName>
    </recommendedName>
</protein>
<feature type="domain" description="Cytochrome c" evidence="12">
    <location>
        <begin position="19"/>
        <end position="119"/>
    </location>
</feature>
<keyword evidence="6 10" id="KW-0249">Electron transport</keyword>
<comment type="PTM">
    <text evidence="10">Binds 1 heme group per subunit.</text>
</comment>
<organism evidence="13 14">
    <name type="scientific">Cylicocyclus nassatus</name>
    <name type="common">Nematode worm</name>
    <dbReference type="NCBI Taxonomy" id="53992"/>
    <lineage>
        <taxon>Eukaryota</taxon>
        <taxon>Metazoa</taxon>
        <taxon>Ecdysozoa</taxon>
        <taxon>Nematoda</taxon>
        <taxon>Chromadorea</taxon>
        <taxon>Rhabditida</taxon>
        <taxon>Rhabditina</taxon>
        <taxon>Rhabditomorpha</taxon>
        <taxon>Strongyloidea</taxon>
        <taxon>Strongylidae</taxon>
        <taxon>Cylicocyclus</taxon>
    </lineage>
</organism>
<name>A0AA36DLF5_CYLNA</name>
<accession>A0AA36DLF5</accession>
<keyword evidence="5 8" id="KW-0479">Metal-binding</keyword>
<evidence type="ECO:0000256" key="5">
    <source>
        <dbReference type="ARBA" id="ARBA00022723"/>
    </source>
</evidence>
<evidence type="ECO:0000256" key="6">
    <source>
        <dbReference type="ARBA" id="ARBA00022982"/>
    </source>
</evidence>
<dbReference type="Proteomes" id="UP001176961">
    <property type="component" value="Unassembled WGS sequence"/>
</dbReference>
<proteinExistence type="inferred from homology"/>
<evidence type="ECO:0000256" key="7">
    <source>
        <dbReference type="ARBA" id="ARBA00023004"/>
    </source>
</evidence>
<reference evidence="13" key="1">
    <citation type="submission" date="2023-07" db="EMBL/GenBank/DDBJ databases">
        <authorList>
            <consortium name="CYATHOMIX"/>
        </authorList>
    </citation>
    <scope>NUCLEOTIDE SEQUENCE</scope>
    <source>
        <strain evidence="13">N/A</strain>
    </source>
</reference>
<evidence type="ECO:0000256" key="11">
    <source>
        <dbReference type="SAM" id="MobiDB-lite"/>
    </source>
</evidence>
<comment type="subcellular location">
    <subcellularLocation>
        <location evidence="1">Mitochondrion intermembrane space</location>
    </subcellularLocation>
</comment>
<feature type="region of interest" description="Disordered" evidence="11">
    <location>
        <begin position="1"/>
        <end position="22"/>
    </location>
</feature>
<dbReference type="Pfam" id="PF00034">
    <property type="entry name" value="Cytochrom_C"/>
    <property type="match status" value="1"/>
</dbReference>
<dbReference type="PANTHER" id="PTHR11961">
    <property type="entry name" value="CYTOCHROME C"/>
    <property type="match status" value="1"/>
</dbReference>
<evidence type="ECO:0000256" key="1">
    <source>
        <dbReference type="ARBA" id="ARBA00004569"/>
    </source>
</evidence>
<evidence type="ECO:0000256" key="4">
    <source>
        <dbReference type="ARBA" id="ARBA00022617"/>
    </source>
</evidence>
<dbReference type="SUPFAM" id="SSF46626">
    <property type="entry name" value="Cytochrome c"/>
    <property type="match status" value="1"/>
</dbReference>
<dbReference type="InterPro" id="IPR002327">
    <property type="entry name" value="Cyt_c_1A/1B"/>
</dbReference>
<keyword evidence="10" id="KW-0679">Respiratory chain</keyword>
<evidence type="ECO:0000256" key="2">
    <source>
        <dbReference type="ARBA" id="ARBA00006488"/>
    </source>
</evidence>
<evidence type="ECO:0000313" key="14">
    <source>
        <dbReference type="Proteomes" id="UP001176961"/>
    </source>
</evidence>
<evidence type="ECO:0000256" key="9">
    <source>
        <dbReference type="RuleBase" id="RU004426"/>
    </source>
</evidence>
<dbReference type="GO" id="GO:0009055">
    <property type="term" value="F:electron transfer activity"/>
    <property type="evidence" value="ECO:0007669"/>
    <property type="project" value="InterPro"/>
</dbReference>
<evidence type="ECO:0000256" key="8">
    <source>
        <dbReference type="PROSITE-ProRule" id="PRU00433"/>
    </source>
</evidence>
<dbReference type="GO" id="GO:0005758">
    <property type="term" value="C:mitochondrial intermembrane space"/>
    <property type="evidence" value="ECO:0007669"/>
    <property type="project" value="UniProtKB-SubCell"/>
</dbReference>
<keyword evidence="14" id="KW-1185">Reference proteome</keyword>
<dbReference type="EMBL" id="CATQJL010000001">
    <property type="protein sequence ID" value="CAJ0588719.1"/>
    <property type="molecule type" value="Genomic_DNA"/>
</dbReference>
<evidence type="ECO:0000313" key="13">
    <source>
        <dbReference type="EMBL" id="CAJ0588719.1"/>
    </source>
</evidence>
<dbReference type="GO" id="GO:0020037">
    <property type="term" value="F:heme binding"/>
    <property type="evidence" value="ECO:0007669"/>
    <property type="project" value="InterPro"/>
</dbReference>
<evidence type="ECO:0000256" key="3">
    <source>
        <dbReference type="ARBA" id="ARBA00022448"/>
    </source>
</evidence>
<keyword evidence="10" id="KW-0496">Mitochondrion</keyword>
<keyword evidence="4 8" id="KW-0349">Heme</keyword>
<keyword evidence="3 10" id="KW-0813">Transport</keyword>
<gene>
    <name evidence="13" type="ORF">CYNAS_LOCUS702</name>
</gene>
<comment type="caution">
    <text evidence="13">The sequence shown here is derived from an EMBL/GenBank/DDBJ whole genome shotgun (WGS) entry which is preliminary data.</text>
</comment>
<dbReference type="InterPro" id="IPR036909">
    <property type="entry name" value="Cyt_c-like_dom_sf"/>
</dbReference>
<keyword evidence="7 8" id="KW-0408">Iron</keyword>
<dbReference type="InterPro" id="IPR009056">
    <property type="entry name" value="Cyt_c-like_dom"/>
</dbReference>
<dbReference type="Gene3D" id="1.10.760.10">
    <property type="entry name" value="Cytochrome c-like domain"/>
    <property type="match status" value="1"/>
</dbReference>
<dbReference type="PRINTS" id="PR00604">
    <property type="entry name" value="CYTCHRMECIAB"/>
</dbReference>
<dbReference type="GO" id="GO:0046872">
    <property type="term" value="F:metal ion binding"/>
    <property type="evidence" value="ECO:0007669"/>
    <property type="project" value="UniProtKB-KW"/>
</dbReference>
<evidence type="ECO:0000259" key="12">
    <source>
        <dbReference type="PROSITE" id="PS51007"/>
    </source>
</evidence>
<evidence type="ECO:0000256" key="10">
    <source>
        <dbReference type="RuleBase" id="RU004427"/>
    </source>
</evidence>
<dbReference type="PROSITE" id="PS51007">
    <property type="entry name" value="CYTC"/>
    <property type="match status" value="1"/>
</dbReference>
<comment type="similarity">
    <text evidence="2 9">Belongs to the cytochrome c family.</text>
</comment>
<dbReference type="AlphaFoldDB" id="A0AA36DLF5"/>
<sequence>MTSRDSNSSSTSTKEVPDDDYEKGKKIFKKRCARCHTITQTRSHVGPPLNGVMGRLAGTVPGYPYSQSIRRYAVVWNKETLDEYLANPRKYIPGTKMWFGGVRRALERAYLIKFIEVESAKTPI</sequence>
<feature type="compositionally biased region" description="Low complexity" evidence="11">
    <location>
        <begin position="1"/>
        <end position="13"/>
    </location>
</feature>